<evidence type="ECO:0000313" key="2">
    <source>
        <dbReference type="Proteomes" id="UP000670092"/>
    </source>
</evidence>
<dbReference type="VEuPathDB" id="FungiDB:I7I52_09632"/>
<name>A0A8H7Z052_AJECA</name>
<gene>
    <name evidence="1" type="ORF">I7I52_09632</name>
</gene>
<accession>A0A8H7Z052</accession>
<protein>
    <submittedName>
        <fullName evidence="1">Uncharacterized protein</fullName>
    </submittedName>
</protein>
<dbReference type="AlphaFoldDB" id="A0A8H7Z052"/>
<proteinExistence type="predicted"/>
<reference evidence="1 2" key="1">
    <citation type="submission" date="2021-01" db="EMBL/GenBank/DDBJ databases">
        <title>Chromosome-level genome assembly of a human fungal pathogen reveals clustering of transcriptionally co-regulated genes.</title>
        <authorList>
            <person name="Voorhies M."/>
            <person name="Cohen S."/>
            <person name="Shea T.P."/>
            <person name="Petrus S."/>
            <person name="Munoz J.F."/>
            <person name="Poplawski S."/>
            <person name="Goldman W.E."/>
            <person name="Michael T."/>
            <person name="Cuomo C.A."/>
            <person name="Sil A."/>
            <person name="Beyhan S."/>
        </authorList>
    </citation>
    <scope>NUCLEOTIDE SEQUENCE [LARGE SCALE GENOMIC DNA]</scope>
    <source>
        <strain evidence="1 2">G184AR</strain>
    </source>
</reference>
<organism evidence="1 2">
    <name type="scientific">Ajellomyces capsulatus</name>
    <name type="common">Darling's disease fungus</name>
    <name type="synonym">Histoplasma capsulatum</name>
    <dbReference type="NCBI Taxonomy" id="5037"/>
    <lineage>
        <taxon>Eukaryota</taxon>
        <taxon>Fungi</taxon>
        <taxon>Dikarya</taxon>
        <taxon>Ascomycota</taxon>
        <taxon>Pezizomycotina</taxon>
        <taxon>Eurotiomycetes</taxon>
        <taxon>Eurotiomycetidae</taxon>
        <taxon>Onygenales</taxon>
        <taxon>Ajellomycetaceae</taxon>
        <taxon>Histoplasma</taxon>
    </lineage>
</organism>
<sequence length="83" mass="9033">MDGIWMGYGWDTQSTTTSPRGCCLLIGRVDGWMACGLTLCVVWSGWLGGQFAATLRIAGKNLTTPRVKAPPWESMPRCGALRI</sequence>
<dbReference type="EMBL" id="JAEVHI010000002">
    <property type="protein sequence ID" value="KAG5299352.1"/>
    <property type="molecule type" value="Genomic_DNA"/>
</dbReference>
<dbReference type="Proteomes" id="UP000670092">
    <property type="component" value="Unassembled WGS sequence"/>
</dbReference>
<evidence type="ECO:0000313" key="1">
    <source>
        <dbReference type="EMBL" id="KAG5299352.1"/>
    </source>
</evidence>
<comment type="caution">
    <text evidence="1">The sequence shown here is derived from an EMBL/GenBank/DDBJ whole genome shotgun (WGS) entry which is preliminary data.</text>
</comment>